<gene>
    <name evidence="4" type="ordered locus">Tlet_0175</name>
</gene>
<dbReference type="Pfam" id="PF00364">
    <property type="entry name" value="Biotin_lipoyl"/>
    <property type="match status" value="1"/>
</dbReference>
<keyword evidence="1" id="KW-0092">Biotin</keyword>
<dbReference type="SUPFAM" id="SSF51230">
    <property type="entry name" value="Single hybrid motif"/>
    <property type="match status" value="1"/>
</dbReference>
<keyword evidence="5" id="KW-1185">Reference proteome</keyword>
<name>A8F3L1_PSELT</name>
<dbReference type="CDD" id="cd06850">
    <property type="entry name" value="biotinyl_domain"/>
    <property type="match status" value="1"/>
</dbReference>
<proteinExistence type="predicted"/>
<dbReference type="PROSITE" id="PS00188">
    <property type="entry name" value="BIOTIN"/>
    <property type="match status" value="1"/>
</dbReference>
<reference evidence="4 5" key="2">
    <citation type="journal article" date="2009" name="Proc. Natl. Acad. Sci. U.S.A.">
        <title>On the chimeric nature, thermophilic origin, and phylogenetic placement of the Thermotogales.</title>
        <authorList>
            <person name="Zhaxybayeva O."/>
            <person name="Swithers K.S."/>
            <person name="Lapierre P."/>
            <person name="Fournier G.P."/>
            <person name="Bickhart D.M."/>
            <person name="DeBoy R.T."/>
            <person name="Nelson K.E."/>
            <person name="Nesbo C.L."/>
            <person name="Doolittle W.F."/>
            <person name="Gogarten J.P."/>
            <person name="Noll K.M."/>
        </authorList>
    </citation>
    <scope>NUCLEOTIDE SEQUENCE [LARGE SCALE GENOMIC DNA]</scope>
    <source>
        <strain evidence="5">ATCC BAA-301 / DSM 14385 / NBRC 107922 / TMO</strain>
    </source>
</reference>
<feature type="region of interest" description="Disordered" evidence="2">
    <location>
        <begin position="41"/>
        <end position="67"/>
    </location>
</feature>
<dbReference type="eggNOG" id="COG4770">
    <property type="taxonomic scope" value="Bacteria"/>
</dbReference>
<dbReference type="AlphaFoldDB" id="A8F3L1"/>
<evidence type="ECO:0000313" key="4">
    <source>
        <dbReference type="EMBL" id="ABV32745.1"/>
    </source>
</evidence>
<evidence type="ECO:0000256" key="2">
    <source>
        <dbReference type="SAM" id="MobiDB-lite"/>
    </source>
</evidence>
<evidence type="ECO:0000256" key="1">
    <source>
        <dbReference type="ARBA" id="ARBA00023267"/>
    </source>
</evidence>
<organism evidence="4 5">
    <name type="scientific">Pseudothermotoga lettingae (strain ATCC BAA-301 / DSM 14385 / NBRC 107922 / TMO)</name>
    <name type="common">Thermotoga lettingae</name>
    <dbReference type="NCBI Taxonomy" id="416591"/>
    <lineage>
        <taxon>Bacteria</taxon>
        <taxon>Thermotogati</taxon>
        <taxon>Thermotogota</taxon>
        <taxon>Thermotogae</taxon>
        <taxon>Thermotogales</taxon>
        <taxon>Thermotogaceae</taxon>
        <taxon>Pseudothermotoga</taxon>
    </lineage>
</organism>
<evidence type="ECO:0000313" key="5">
    <source>
        <dbReference type="Proteomes" id="UP000002016"/>
    </source>
</evidence>
<dbReference type="PANTHER" id="PTHR45266">
    <property type="entry name" value="OXALOACETATE DECARBOXYLASE ALPHA CHAIN"/>
    <property type="match status" value="1"/>
</dbReference>
<dbReference type="InterPro" id="IPR001882">
    <property type="entry name" value="Biotin_BS"/>
</dbReference>
<dbReference type="InterPro" id="IPR050709">
    <property type="entry name" value="Biotin_Carboxyl_Carrier/Decarb"/>
</dbReference>
<dbReference type="EMBL" id="CP000812">
    <property type="protein sequence ID" value="ABV32745.1"/>
    <property type="molecule type" value="Genomic_DNA"/>
</dbReference>
<dbReference type="Proteomes" id="UP000002016">
    <property type="component" value="Chromosome"/>
</dbReference>
<feature type="domain" description="Lipoyl-binding" evidence="3">
    <location>
        <begin position="68"/>
        <end position="137"/>
    </location>
</feature>
<feature type="compositionally biased region" description="Basic and acidic residues" evidence="2">
    <location>
        <begin position="41"/>
        <end position="56"/>
    </location>
</feature>
<accession>A8F3L1</accession>
<dbReference type="RefSeq" id="WP_012002226.1">
    <property type="nucleotide sequence ID" value="NC_009828.1"/>
</dbReference>
<dbReference type="PROSITE" id="PS50968">
    <property type="entry name" value="BIOTINYL_LIPOYL"/>
    <property type="match status" value="1"/>
</dbReference>
<evidence type="ECO:0000259" key="3">
    <source>
        <dbReference type="PROSITE" id="PS50968"/>
    </source>
</evidence>
<dbReference type="OrthoDB" id="9812676at2"/>
<dbReference type="STRING" id="416591.Tlet_0175"/>
<dbReference type="InterPro" id="IPR000089">
    <property type="entry name" value="Biotin_lipoyl"/>
</dbReference>
<dbReference type="PANTHER" id="PTHR45266:SF3">
    <property type="entry name" value="OXALOACETATE DECARBOXYLASE ALPHA CHAIN"/>
    <property type="match status" value="1"/>
</dbReference>
<dbReference type="KEGG" id="tle:Tlet_0175"/>
<sequence length="137" mass="15049">MARKFRVVVNGKEYIVEVEEIGLSGVQQPIIRQSTIPVEKSAEKTVIEHSKPERIEPQPAQPSATVSGVEIKSPMSGLILKVHVSEGQKVTRGQKLIVLEAMKMENDILSDHDGTVTKVLVKEGDNVETGQILLQID</sequence>
<dbReference type="HOGENOM" id="CLU_016733_5_2_0"/>
<dbReference type="Gene3D" id="2.40.50.100">
    <property type="match status" value="1"/>
</dbReference>
<reference evidence="4 5" key="1">
    <citation type="submission" date="2007-08" db="EMBL/GenBank/DDBJ databases">
        <title>Complete sequence of Thermotoga lettingae TMO.</title>
        <authorList>
            <consortium name="US DOE Joint Genome Institute"/>
            <person name="Copeland A."/>
            <person name="Lucas S."/>
            <person name="Lapidus A."/>
            <person name="Barry K."/>
            <person name="Glavina del Rio T."/>
            <person name="Dalin E."/>
            <person name="Tice H."/>
            <person name="Pitluck S."/>
            <person name="Foster B."/>
            <person name="Bruce D."/>
            <person name="Schmutz J."/>
            <person name="Larimer F."/>
            <person name="Land M."/>
            <person name="Hauser L."/>
            <person name="Kyrpides N."/>
            <person name="Mikhailova N."/>
            <person name="Nelson K."/>
            <person name="Gogarten J.P."/>
            <person name="Noll K."/>
            <person name="Richardson P."/>
        </authorList>
    </citation>
    <scope>NUCLEOTIDE SEQUENCE [LARGE SCALE GENOMIC DNA]</scope>
    <source>
        <strain evidence="5">ATCC BAA-301 / DSM 14385 / NBRC 107922 / TMO</strain>
    </source>
</reference>
<dbReference type="FunFam" id="2.40.50.100:FF:000003">
    <property type="entry name" value="Acetyl-CoA carboxylase biotin carboxyl carrier protein"/>
    <property type="match status" value="1"/>
</dbReference>
<protein>
    <submittedName>
        <fullName evidence="4">Biotin/lipoyl attachment domain-containing protein</fullName>
    </submittedName>
</protein>
<dbReference type="InterPro" id="IPR011053">
    <property type="entry name" value="Single_hybrid_motif"/>
</dbReference>